<sequence>MKKEYSILLIGLACTILAGPSLFAQGDSKPDAQFAPWALKVGGGLGGVNETEFRENKGKTNNYRISAEYNSRYFGFEFGITHKIFSLSVPPRADHVLPYALFQSAGQNNSVLNGALYSGPLHRDPLRERNNFNLTFLDIGPTFHMRPGKTFDPYLSIGAGTTGFDKSASYRGFARLGFKLNFDRFFVFTEAEASAINRYYNQDLRLHYNDYSGMIGVGFHFGGGDETLKKEETVSNRSSF</sequence>
<organism evidence="2 3">
    <name type="scientific">Leptospira yasudae</name>
    <dbReference type="NCBI Taxonomy" id="2202201"/>
    <lineage>
        <taxon>Bacteria</taxon>
        <taxon>Pseudomonadati</taxon>
        <taxon>Spirochaetota</taxon>
        <taxon>Spirochaetia</taxon>
        <taxon>Leptospirales</taxon>
        <taxon>Leptospiraceae</taxon>
        <taxon>Leptospira</taxon>
    </lineage>
</organism>
<feature type="chain" id="PRO_5044426169" description="Outer membrane protein beta-barrel domain-containing protein" evidence="1">
    <location>
        <begin position="25"/>
        <end position="240"/>
    </location>
</feature>
<name>A0A6N4QW16_9LEPT</name>
<accession>A0A6N4QW16</accession>
<feature type="signal peptide" evidence="1">
    <location>
        <begin position="1"/>
        <end position="24"/>
    </location>
</feature>
<dbReference type="EMBL" id="RQGM01000077">
    <property type="protein sequence ID" value="TGL79049.1"/>
    <property type="molecule type" value="Genomic_DNA"/>
</dbReference>
<dbReference type="AlphaFoldDB" id="A0A6N4QW16"/>
<proteinExistence type="predicted"/>
<keyword evidence="1" id="KW-0732">Signal</keyword>
<evidence type="ECO:0000313" key="3">
    <source>
        <dbReference type="Proteomes" id="UP000297613"/>
    </source>
</evidence>
<reference evidence="2 3" key="1">
    <citation type="journal article" date="2019" name="PLoS Negl. Trop. Dis.">
        <title>Revisiting the worldwide diversity of Leptospira species in the environment.</title>
        <authorList>
            <person name="Vincent A.T."/>
            <person name="Schiettekatte O."/>
            <person name="Bourhy P."/>
            <person name="Veyrier F.J."/>
            <person name="Picardeau M."/>
        </authorList>
    </citation>
    <scope>NUCLEOTIDE SEQUENCE [LARGE SCALE GENOMIC DNA]</scope>
    <source>
        <strain evidence="2 3">201702445</strain>
    </source>
</reference>
<gene>
    <name evidence="2" type="ORF">EHQ83_19210</name>
</gene>
<evidence type="ECO:0008006" key="4">
    <source>
        <dbReference type="Google" id="ProtNLM"/>
    </source>
</evidence>
<protein>
    <recommendedName>
        <fullName evidence="4">Outer membrane protein beta-barrel domain-containing protein</fullName>
    </recommendedName>
</protein>
<evidence type="ECO:0000313" key="2">
    <source>
        <dbReference type="EMBL" id="TGL79049.1"/>
    </source>
</evidence>
<dbReference type="Proteomes" id="UP000297613">
    <property type="component" value="Unassembled WGS sequence"/>
</dbReference>
<comment type="caution">
    <text evidence="2">The sequence shown here is derived from an EMBL/GenBank/DDBJ whole genome shotgun (WGS) entry which is preliminary data.</text>
</comment>
<evidence type="ECO:0000256" key="1">
    <source>
        <dbReference type="SAM" id="SignalP"/>
    </source>
</evidence>
<dbReference type="RefSeq" id="WP_135570313.1">
    <property type="nucleotide sequence ID" value="NZ_RQGK01000058.1"/>
</dbReference>